<sequence>MKSVFEIAYRYLIPAIRREIVKMLIRRGFMEIEIARLLNISHSLVSRYLSGERGYNIDLSRYRDVMEKIERVVDRIAKKDIDFYQIYEEIDRIALYALSNRYLCSTHKAIEPYIDISKCNICSNLFSQQKVIGLISII</sequence>
<evidence type="ECO:0000313" key="2">
    <source>
        <dbReference type="EMBL" id="HHR95470.1"/>
    </source>
</evidence>
<dbReference type="PANTHER" id="PTHR40730">
    <property type="entry name" value="TRANSCRIPTIONAL REGULATOR PROTEIN-LIKE PROTEIN"/>
    <property type="match status" value="1"/>
</dbReference>
<comment type="caution">
    <text evidence="1">The sequence shown here is derived from an EMBL/GenBank/DDBJ whole genome shotgun (WGS) entry which is preliminary data.</text>
</comment>
<evidence type="ECO:0000313" key="1">
    <source>
        <dbReference type="EMBL" id="HHP81546.1"/>
    </source>
</evidence>
<accession>A0A7C5XK77</accession>
<dbReference type="PANTHER" id="PTHR40730:SF4">
    <property type="entry name" value="TRANSCRIPTIONAL REGULATOR"/>
    <property type="match status" value="1"/>
</dbReference>
<protein>
    <submittedName>
        <fullName evidence="1">Transcriptional regulator</fullName>
    </submittedName>
</protein>
<dbReference type="EMBL" id="DRUB01000028">
    <property type="protein sequence ID" value="HHR95470.1"/>
    <property type="molecule type" value="Genomic_DNA"/>
</dbReference>
<dbReference type="AlphaFoldDB" id="A0A7C5XK77"/>
<reference evidence="1" key="1">
    <citation type="journal article" date="2020" name="mSystems">
        <title>Genome- and Community-Level Interaction Insights into Carbon Utilization and Element Cycling Functions of Hydrothermarchaeota in Hydrothermal Sediment.</title>
        <authorList>
            <person name="Zhou Z."/>
            <person name="Liu Y."/>
            <person name="Xu W."/>
            <person name="Pan J."/>
            <person name="Luo Z.H."/>
            <person name="Li M."/>
        </authorList>
    </citation>
    <scope>NUCLEOTIDE SEQUENCE [LARGE SCALE GENOMIC DNA]</scope>
    <source>
        <strain evidence="2">SpSt-1</strain>
        <strain evidence="1">SpSt-1121</strain>
    </source>
</reference>
<proteinExistence type="predicted"/>
<gene>
    <name evidence="2" type="ORF">ENL47_01235</name>
    <name evidence="1" type="ORF">ENM84_02655</name>
</gene>
<name>A0A7C5XK77_9CREN</name>
<organism evidence="1">
    <name type="scientific">Ignisphaera aggregans</name>
    <dbReference type="NCBI Taxonomy" id="334771"/>
    <lineage>
        <taxon>Archaea</taxon>
        <taxon>Thermoproteota</taxon>
        <taxon>Thermoprotei</taxon>
        <taxon>Desulfurococcales</taxon>
        <taxon>Desulfurococcaceae</taxon>
        <taxon>Ignisphaera</taxon>
    </lineage>
</organism>
<dbReference type="EMBL" id="DRZI01000114">
    <property type="protein sequence ID" value="HHP81546.1"/>
    <property type="molecule type" value="Genomic_DNA"/>
</dbReference>